<keyword evidence="3" id="KW-1185">Reference proteome</keyword>
<gene>
    <name evidence="2" type="ORF">PPRIM_AZ9-3.1.T0470277</name>
</gene>
<name>A0A8S1LUF4_PARPR</name>
<organism evidence="2 3">
    <name type="scientific">Paramecium primaurelia</name>
    <dbReference type="NCBI Taxonomy" id="5886"/>
    <lineage>
        <taxon>Eukaryota</taxon>
        <taxon>Sar</taxon>
        <taxon>Alveolata</taxon>
        <taxon>Ciliophora</taxon>
        <taxon>Intramacronucleata</taxon>
        <taxon>Oligohymenophorea</taxon>
        <taxon>Peniculida</taxon>
        <taxon>Parameciidae</taxon>
        <taxon>Paramecium</taxon>
    </lineage>
</organism>
<dbReference type="AlphaFoldDB" id="A0A8S1LUF4"/>
<comment type="caution">
    <text evidence="2">The sequence shown here is derived from an EMBL/GenBank/DDBJ whole genome shotgun (WGS) entry which is preliminary data.</text>
</comment>
<evidence type="ECO:0000313" key="2">
    <source>
        <dbReference type="EMBL" id="CAD8071630.1"/>
    </source>
</evidence>
<sequence>MFKDKLHIVVQQSIQNSIQHNSSIFIIFIQILNFLNLLINQKRFMMFKADRMQISFMKSQKQEQQFRILTQLQSSTKVEFKKETHQIKRQQCIR</sequence>
<keyword evidence="1" id="KW-0812">Transmembrane</keyword>
<dbReference type="EMBL" id="CAJJDM010000047">
    <property type="protein sequence ID" value="CAD8071630.1"/>
    <property type="molecule type" value="Genomic_DNA"/>
</dbReference>
<proteinExistence type="predicted"/>
<feature type="transmembrane region" description="Helical" evidence="1">
    <location>
        <begin position="20"/>
        <end position="39"/>
    </location>
</feature>
<reference evidence="2" key="1">
    <citation type="submission" date="2021-01" db="EMBL/GenBank/DDBJ databases">
        <authorList>
            <consortium name="Genoscope - CEA"/>
            <person name="William W."/>
        </authorList>
    </citation>
    <scope>NUCLEOTIDE SEQUENCE</scope>
</reference>
<protein>
    <recommendedName>
        <fullName evidence="4">Transmembrane protein</fullName>
    </recommendedName>
</protein>
<evidence type="ECO:0008006" key="4">
    <source>
        <dbReference type="Google" id="ProtNLM"/>
    </source>
</evidence>
<evidence type="ECO:0000313" key="3">
    <source>
        <dbReference type="Proteomes" id="UP000688137"/>
    </source>
</evidence>
<keyword evidence="1" id="KW-0472">Membrane</keyword>
<accession>A0A8S1LUF4</accession>
<keyword evidence="1" id="KW-1133">Transmembrane helix</keyword>
<evidence type="ECO:0000256" key="1">
    <source>
        <dbReference type="SAM" id="Phobius"/>
    </source>
</evidence>
<dbReference type="Proteomes" id="UP000688137">
    <property type="component" value="Unassembled WGS sequence"/>
</dbReference>